<evidence type="ECO:0000256" key="7">
    <source>
        <dbReference type="SAM" id="MobiDB-lite"/>
    </source>
</evidence>
<dbReference type="PANTHER" id="PTHR10126">
    <property type="entry name" value="TATA-BOX BINDING PROTEIN"/>
    <property type="match status" value="1"/>
</dbReference>
<dbReference type="FunFam" id="3.30.310.10:FF:000005">
    <property type="entry name" value="TATA box-binding protein-like 1"/>
    <property type="match status" value="1"/>
</dbReference>
<accession>A0A8C6L6V7</accession>
<dbReference type="Gene3D" id="3.30.310.10">
    <property type="entry name" value="TATA-Binding Protein"/>
    <property type="match status" value="2"/>
</dbReference>
<dbReference type="GeneID" id="107387238"/>
<dbReference type="GO" id="GO:0005634">
    <property type="term" value="C:nucleus"/>
    <property type="evidence" value="ECO:0007669"/>
    <property type="project" value="UniProtKB-SubCell"/>
</dbReference>
<keyword evidence="5" id="KW-0804">Transcription</keyword>
<dbReference type="Pfam" id="PF00352">
    <property type="entry name" value="TBP"/>
    <property type="match status" value="2"/>
</dbReference>
<name>A0A8C6L6V7_NOTFU</name>
<feature type="compositionally biased region" description="Polar residues" evidence="7">
    <location>
        <begin position="56"/>
        <end position="68"/>
    </location>
</feature>
<evidence type="ECO:0000313" key="8">
    <source>
        <dbReference type="EMBL" id="KAF7203660.1"/>
    </source>
</evidence>
<reference evidence="9" key="3">
    <citation type="submission" date="2025-05" db="UniProtKB">
        <authorList>
            <consortium name="Ensembl"/>
        </authorList>
    </citation>
    <scope>IDENTIFICATION</scope>
</reference>
<reference evidence="8" key="2">
    <citation type="submission" date="2020-03" db="EMBL/GenBank/DDBJ databases">
        <title>Intra-Species Differences in Population Size shape Life History and Genome Evolution.</title>
        <authorList>
            <person name="Willemsen D."/>
            <person name="Cui R."/>
            <person name="Valenzano D.R."/>
        </authorList>
    </citation>
    <scope>NUCLEOTIDE SEQUENCE</scope>
    <source>
        <strain evidence="8">GRZ</strain>
        <tissue evidence="8">Whole</tissue>
    </source>
</reference>
<dbReference type="PRINTS" id="PR00686">
    <property type="entry name" value="TIFACTORIID"/>
</dbReference>
<dbReference type="SUPFAM" id="SSF55945">
    <property type="entry name" value="TATA-box binding protein-like"/>
    <property type="match status" value="2"/>
</dbReference>
<evidence type="ECO:0000256" key="1">
    <source>
        <dbReference type="ARBA" id="ARBA00004123"/>
    </source>
</evidence>
<gene>
    <name evidence="9" type="primary">LOC107387238</name>
    <name evidence="8" type="ORF">G4P62_011659</name>
</gene>
<comment type="subcellular location">
    <subcellularLocation>
        <location evidence="1">Nucleus</location>
    </subcellularLocation>
</comment>
<feature type="region of interest" description="Disordered" evidence="7">
    <location>
        <begin position="22"/>
        <end position="68"/>
    </location>
</feature>
<dbReference type="GO" id="GO:0003677">
    <property type="term" value="F:DNA binding"/>
    <property type="evidence" value="ECO:0007669"/>
    <property type="project" value="UniProtKB-KW"/>
</dbReference>
<evidence type="ECO:0000256" key="5">
    <source>
        <dbReference type="ARBA" id="ARBA00023163"/>
    </source>
</evidence>
<keyword evidence="3" id="KW-0805">Transcription regulation</keyword>
<dbReference type="InterPro" id="IPR000814">
    <property type="entry name" value="TBP"/>
</dbReference>
<dbReference type="KEGG" id="nfu:107387238"/>
<evidence type="ECO:0000256" key="3">
    <source>
        <dbReference type="ARBA" id="ARBA00023015"/>
    </source>
</evidence>
<keyword evidence="10" id="KW-1185">Reference proteome</keyword>
<comment type="similarity">
    <text evidence="2">Belongs to the TBP family.</text>
</comment>
<proteinExistence type="inferred from homology"/>
<evidence type="ECO:0000313" key="9">
    <source>
        <dbReference type="Ensembl" id="ENSNFUP00015013094.1"/>
    </source>
</evidence>
<dbReference type="Ensembl" id="ENSNFUT00015013756.1">
    <property type="protein sequence ID" value="ENSNFUP00015013094.1"/>
    <property type="gene ID" value="ENSNFUG00015006427.1"/>
</dbReference>
<sequence>MKTSETPYREVLKRNLEEFTAEMKKEEEETEGEGEELLTCSGQDDSGDSGSTTSDMLPQTSSSSVPPSALNTPVDFCVHIQSVTSRVNLVCELDLKHICNNTWNAEYSSQVLTLQLRRPRATARIFRNGKLICMGAQSVEDSHLAARRFARIVQKHGFNVRFHNFRISNMVATSSFFPVSLDQLHNAHREHSRFLHSHDQGISNCLKFKMDMGITAKIFPTGNAILLGAKSLTDLHEAVKTLFNILSSFMTF</sequence>
<keyword evidence="4" id="KW-0238">DNA-binding</keyword>
<dbReference type="InterPro" id="IPR012295">
    <property type="entry name" value="TBP_dom_sf"/>
</dbReference>
<dbReference type="AlphaFoldDB" id="A0A8C6L6V7"/>
<dbReference type="GeneTree" id="ENSGT00940000167740"/>
<dbReference type="EMBL" id="JAAVVJ010000016">
    <property type="protein sequence ID" value="KAF7203660.1"/>
    <property type="molecule type" value="Genomic_DNA"/>
</dbReference>
<evidence type="ECO:0000313" key="10">
    <source>
        <dbReference type="Proteomes" id="UP000694548"/>
    </source>
</evidence>
<protein>
    <submittedName>
        <fullName evidence="8 9">TATA-box-binding protein-like</fullName>
    </submittedName>
</protein>
<keyword evidence="6" id="KW-0539">Nucleus</keyword>
<evidence type="ECO:0000256" key="2">
    <source>
        <dbReference type="ARBA" id="ARBA00005560"/>
    </source>
</evidence>
<dbReference type="RefSeq" id="XP_015817575.1">
    <property type="nucleotide sequence ID" value="XM_015962089.3"/>
</dbReference>
<dbReference type="Proteomes" id="UP000822369">
    <property type="component" value="Chromosome 16"/>
</dbReference>
<evidence type="ECO:0000256" key="4">
    <source>
        <dbReference type="ARBA" id="ARBA00023125"/>
    </source>
</evidence>
<dbReference type="OMA" id="HICNNTW"/>
<reference evidence="9" key="1">
    <citation type="submission" date="2014-08" db="EMBL/GenBank/DDBJ databases">
        <authorList>
            <person name="Senf B."/>
            <person name="Petzold A."/>
            <person name="Downie B.R."/>
            <person name="Koch P."/>
            <person name="Platzer M."/>
        </authorList>
    </citation>
    <scope>NUCLEOTIDE SEQUENCE [LARGE SCALE GENOMIC DNA]</scope>
    <source>
        <strain evidence="9">GRZ</strain>
    </source>
</reference>
<dbReference type="OrthoDB" id="2127950at2759"/>
<dbReference type="GO" id="GO:0006352">
    <property type="term" value="P:DNA-templated transcription initiation"/>
    <property type="evidence" value="ECO:0007669"/>
    <property type="project" value="InterPro"/>
</dbReference>
<dbReference type="Proteomes" id="UP000694548">
    <property type="component" value="Chromosome sgr12"/>
</dbReference>
<organism evidence="9 10">
    <name type="scientific">Nothobranchius furzeri</name>
    <name type="common">Turquoise killifish</name>
    <dbReference type="NCBI Taxonomy" id="105023"/>
    <lineage>
        <taxon>Eukaryota</taxon>
        <taxon>Metazoa</taxon>
        <taxon>Chordata</taxon>
        <taxon>Craniata</taxon>
        <taxon>Vertebrata</taxon>
        <taxon>Euteleostomi</taxon>
        <taxon>Actinopterygii</taxon>
        <taxon>Neopterygii</taxon>
        <taxon>Teleostei</taxon>
        <taxon>Neoteleostei</taxon>
        <taxon>Acanthomorphata</taxon>
        <taxon>Ovalentaria</taxon>
        <taxon>Atherinomorphae</taxon>
        <taxon>Cyprinodontiformes</taxon>
        <taxon>Nothobranchiidae</taxon>
        <taxon>Nothobranchius</taxon>
    </lineage>
</organism>
<evidence type="ECO:0000256" key="6">
    <source>
        <dbReference type="ARBA" id="ARBA00023242"/>
    </source>
</evidence>